<organism evidence="1 2">
    <name type="scientific">Aphidius gifuensis</name>
    <name type="common">Parasitoid wasp</name>
    <dbReference type="NCBI Taxonomy" id="684658"/>
    <lineage>
        <taxon>Eukaryota</taxon>
        <taxon>Metazoa</taxon>
        <taxon>Ecdysozoa</taxon>
        <taxon>Arthropoda</taxon>
        <taxon>Hexapoda</taxon>
        <taxon>Insecta</taxon>
        <taxon>Pterygota</taxon>
        <taxon>Neoptera</taxon>
        <taxon>Endopterygota</taxon>
        <taxon>Hymenoptera</taxon>
        <taxon>Apocrita</taxon>
        <taxon>Ichneumonoidea</taxon>
        <taxon>Braconidae</taxon>
        <taxon>Aphidiinae</taxon>
        <taxon>Aphidius</taxon>
    </lineage>
</organism>
<protein>
    <submittedName>
        <fullName evidence="1">Uncharacterized protein</fullName>
    </submittedName>
</protein>
<keyword evidence="2" id="KW-1185">Reference proteome</keyword>
<dbReference type="PANTHER" id="PTHR21615:SF2">
    <property type="entry name" value="CYCLIN N-TERMINAL DOMAIN-CONTAINING PROTEIN 1"/>
    <property type="match status" value="1"/>
</dbReference>
<evidence type="ECO:0000313" key="2">
    <source>
        <dbReference type="Proteomes" id="UP000639338"/>
    </source>
</evidence>
<dbReference type="GO" id="GO:0035861">
    <property type="term" value="C:site of double-strand break"/>
    <property type="evidence" value="ECO:0007669"/>
    <property type="project" value="TreeGrafter"/>
</dbReference>
<dbReference type="SUPFAM" id="SSF47954">
    <property type="entry name" value="Cyclin-like"/>
    <property type="match status" value="1"/>
</dbReference>
<sequence length="303" mass="34962">MDKKINFNDTNYEPLLKDWVKHIKKINNQQELLITKGSKFFIPFMAIPTSVVKTIFIICDFFGVATRTKYLSLYIYEKFMCNQFWKLYLLNENKPHSNDWKRDCEHYANTAKLRLVSSIQLASKMDSHSLGLGITQVQSILHWLDPDQEYTSSIIITSEFKVFKTIDFEIPLVTSLDCIEVIMAVFHLQKNTQFYDTAIRILDLSYLQHQQLFSQLQFMAHGSLAKTKSERITFMTLEVNTLLLGGAIIVTTSSILNFDINITASILNDLEMLIRVDRESILILAKMLLALVMPADTSKIKIL</sequence>
<dbReference type="AlphaFoldDB" id="A0A834XT82"/>
<dbReference type="EMBL" id="JACMRX010000004">
    <property type="protein sequence ID" value="KAF7990376.1"/>
    <property type="molecule type" value="Genomic_DNA"/>
</dbReference>
<proteinExistence type="predicted"/>
<dbReference type="Gene3D" id="1.10.472.10">
    <property type="entry name" value="Cyclin-like"/>
    <property type="match status" value="1"/>
</dbReference>
<evidence type="ECO:0000313" key="1">
    <source>
        <dbReference type="EMBL" id="KAF7990376.1"/>
    </source>
</evidence>
<dbReference type="GO" id="GO:0007131">
    <property type="term" value="P:reciprocal meiotic recombination"/>
    <property type="evidence" value="ECO:0007669"/>
    <property type="project" value="TreeGrafter"/>
</dbReference>
<reference evidence="1 2" key="1">
    <citation type="submission" date="2020-08" db="EMBL/GenBank/DDBJ databases">
        <title>Aphidius gifuensis genome sequencing and assembly.</title>
        <authorList>
            <person name="Du Z."/>
        </authorList>
    </citation>
    <scope>NUCLEOTIDE SEQUENCE [LARGE SCALE GENOMIC DNA]</scope>
    <source>
        <strain evidence="1">YNYX2018</strain>
        <tissue evidence="1">Adults</tissue>
    </source>
</reference>
<name>A0A834XT82_APHGI</name>
<dbReference type="InterPro" id="IPR036915">
    <property type="entry name" value="Cyclin-like_sf"/>
</dbReference>
<dbReference type="OrthoDB" id="9983043at2759"/>
<dbReference type="Proteomes" id="UP000639338">
    <property type="component" value="Unassembled WGS sequence"/>
</dbReference>
<dbReference type="PANTHER" id="PTHR21615">
    <property type="entry name" value="CYCLIN N-TERMINAL DOMAIN-CONTAINING PROTEIN 1"/>
    <property type="match status" value="1"/>
</dbReference>
<gene>
    <name evidence="1" type="ORF">HCN44_000181</name>
</gene>
<accession>A0A834XT82</accession>
<comment type="caution">
    <text evidence="1">The sequence shown here is derived from an EMBL/GenBank/DDBJ whole genome shotgun (WGS) entry which is preliminary data.</text>
</comment>